<dbReference type="EMBL" id="MUJZ01036403">
    <property type="protein sequence ID" value="OTF76652.1"/>
    <property type="molecule type" value="Genomic_DNA"/>
</dbReference>
<protein>
    <submittedName>
        <fullName evidence="1">Uncharacterized protein</fullName>
    </submittedName>
</protein>
<proteinExistence type="predicted"/>
<gene>
    <name evidence="1" type="ORF">BLA29_003020</name>
</gene>
<organism evidence="1 2">
    <name type="scientific">Euroglyphus maynei</name>
    <name type="common">Mayne's house dust mite</name>
    <dbReference type="NCBI Taxonomy" id="6958"/>
    <lineage>
        <taxon>Eukaryota</taxon>
        <taxon>Metazoa</taxon>
        <taxon>Ecdysozoa</taxon>
        <taxon>Arthropoda</taxon>
        <taxon>Chelicerata</taxon>
        <taxon>Arachnida</taxon>
        <taxon>Acari</taxon>
        <taxon>Acariformes</taxon>
        <taxon>Sarcoptiformes</taxon>
        <taxon>Astigmata</taxon>
        <taxon>Psoroptidia</taxon>
        <taxon>Analgoidea</taxon>
        <taxon>Pyroglyphidae</taxon>
        <taxon>Pyroglyphinae</taxon>
        <taxon>Euroglyphus</taxon>
    </lineage>
</organism>
<name>A0A1Y3B747_EURMA</name>
<sequence>MLQQMKIFNRMKQMFDTEYFKTIGKNFYNLARYLKLNIYVWKILKNQPIGNRYLKMMKSYINNWKRFSAVLNRYDLKIIGWKIIVKTVEKLYINDCFLINNEMDYYSNEKIDPIRIITLDLQGSRLNDKIFFNITKYLTRLKQLNCANTRMRFYFHLIRRSYLLLTSLKNIDFQPVTTYSFTYCAISYYLNQIQNESHSYLEEIQIGPSLNVENVTDLISCSGSKHLQKIHIWFYEMDFDEKRKEFEKNFNHHHHNIKIIFHRLASDVQMKI</sequence>
<evidence type="ECO:0000313" key="2">
    <source>
        <dbReference type="Proteomes" id="UP000194236"/>
    </source>
</evidence>
<dbReference type="OrthoDB" id="10408799at2759"/>
<dbReference type="Proteomes" id="UP000194236">
    <property type="component" value="Unassembled WGS sequence"/>
</dbReference>
<reference evidence="1 2" key="1">
    <citation type="submission" date="2017-03" db="EMBL/GenBank/DDBJ databases">
        <title>Genome Survey of Euroglyphus maynei.</title>
        <authorList>
            <person name="Arlian L.G."/>
            <person name="Morgan M.S."/>
            <person name="Rider S.D."/>
        </authorList>
    </citation>
    <scope>NUCLEOTIDE SEQUENCE [LARGE SCALE GENOMIC DNA]</scope>
    <source>
        <strain evidence="1">Arlian Lab</strain>
        <tissue evidence="1">Whole body</tissue>
    </source>
</reference>
<keyword evidence="2" id="KW-1185">Reference proteome</keyword>
<accession>A0A1Y3B747</accession>
<comment type="caution">
    <text evidence="1">The sequence shown here is derived from an EMBL/GenBank/DDBJ whole genome shotgun (WGS) entry which is preliminary data.</text>
</comment>
<evidence type="ECO:0000313" key="1">
    <source>
        <dbReference type="EMBL" id="OTF76652.1"/>
    </source>
</evidence>
<dbReference type="AlphaFoldDB" id="A0A1Y3B747"/>